<sequence>MPVSIEPFKQRPCLDSRYLNKHMRVAAIDLPSREEILLAIGGSEVFSVFDFKDAFKLFLVDEETASCQNIIIPWGCFGSERMQFGLFSSPGLFNEKIKDLLKPIARNCLNYADNVIFFGPIEEQRGAIKTFLGICEDNGLIFNVNKVYLYEESVKFLGMIVSGKGMSVDPNRAEALKKVPKPATGDEMLSLLGKYVYIQKHIANYSKIASQLYPRKDEKRFDWTDRRRMSYEELLAASEKYLTLVSPGENETLELVSVPTEKTIHVELLSKKGLVDVLMRKMTDAEQRYSAIDKELLGIHEYLKTANVFVTNCNMIYKTASKMIQKMLLNCIELSISGETRLQTLVSLLVLMGLKCEFSNEHKKRVEAKVEVRAEKRQLVVKVLRRKLLKKDKSDYLLEEEILASQEKSEHCAKILEFLANRIG</sequence>
<organism evidence="1 2">
    <name type="scientific">Rhabditophanes sp. KR3021</name>
    <dbReference type="NCBI Taxonomy" id="114890"/>
    <lineage>
        <taxon>Eukaryota</taxon>
        <taxon>Metazoa</taxon>
        <taxon>Ecdysozoa</taxon>
        <taxon>Nematoda</taxon>
        <taxon>Chromadorea</taxon>
        <taxon>Rhabditida</taxon>
        <taxon>Tylenchina</taxon>
        <taxon>Panagrolaimomorpha</taxon>
        <taxon>Strongyloidoidea</taxon>
        <taxon>Alloionematidae</taxon>
        <taxon>Rhabditophanes</taxon>
    </lineage>
</organism>
<dbReference type="WBParaSite" id="RSKR_0000528000.1">
    <property type="protein sequence ID" value="RSKR_0000528000.1"/>
    <property type="gene ID" value="RSKR_0000528000"/>
</dbReference>
<protein>
    <submittedName>
        <fullName evidence="2">Reverse transcriptase domain-containing protein</fullName>
    </submittedName>
</protein>
<evidence type="ECO:0000313" key="1">
    <source>
        <dbReference type="Proteomes" id="UP000095286"/>
    </source>
</evidence>
<reference evidence="2" key="1">
    <citation type="submission" date="2016-11" db="UniProtKB">
        <authorList>
            <consortium name="WormBaseParasite"/>
        </authorList>
    </citation>
    <scope>IDENTIFICATION</scope>
    <source>
        <strain evidence="2">KR3021</strain>
    </source>
</reference>
<dbReference type="Proteomes" id="UP000095286">
    <property type="component" value="Unplaced"/>
</dbReference>
<accession>A0AC35TXI8</accession>
<name>A0AC35TXI8_9BILA</name>
<proteinExistence type="predicted"/>
<evidence type="ECO:0000313" key="2">
    <source>
        <dbReference type="WBParaSite" id="RSKR_0000528000.1"/>
    </source>
</evidence>